<dbReference type="Proteomes" id="UP000245391">
    <property type="component" value="Unassembled WGS sequence"/>
</dbReference>
<keyword evidence="2" id="KW-1185">Reference proteome</keyword>
<evidence type="ECO:0000313" key="2">
    <source>
        <dbReference type="Proteomes" id="UP000245391"/>
    </source>
</evidence>
<proteinExistence type="predicted"/>
<dbReference type="OrthoDB" id="794736at2"/>
<sequence length="143" mass="15677">MIKCVVKYLFIVVVAILAISCSNTNSKPVIKFSGDSSSIIIKNIDQASFFQVKNAIKANPDSLNLISVLLTPGDKDSLQVEEEINGKFSVTGDSIVFKPKTPFLNGKSYLVESYVGVNYADAKKLLTNGIKHNLQPQQQILTR</sequence>
<evidence type="ECO:0000313" key="1">
    <source>
        <dbReference type="EMBL" id="PWS32302.1"/>
    </source>
</evidence>
<dbReference type="AlphaFoldDB" id="A0A317F0S0"/>
<comment type="caution">
    <text evidence="1">The sequence shown here is derived from an EMBL/GenBank/DDBJ whole genome shotgun (WGS) entry which is preliminary data.</text>
</comment>
<dbReference type="EMBL" id="QGNY01000003">
    <property type="protein sequence ID" value="PWS32302.1"/>
    <property type="molecule type" value="Genomic_DNA"/>
</dbReference>
<reference evidence="2" key="1">
    <citation type="submission" date="2018-05" db="EMBL/GenBank/DDBJ databases">
        <title>Pedobacter paludis sp. nov., isolated from wetland soil.</title>
        <authorList>
            <person name="Zhang Y."/>
        </authorList>
    </citation>
    <scope>NUCLEOTIDE SEQUENCE [LARGE SCALE GENOMIC DNA]</scope>
    <source>
        <strain evidence="2">R-8</strain>
    </source>
</reference>
<organism evidence="1 2">
    <name type="scientific">Pedobacter paludis</name>
    <dbReference type="NCBI Taxonomy" id="2203212"/>
    <lineage>
        <taxon>Bacteria</taxon>
        <taxon>Pseudomonadati</taxon>
        <taxon>Bacteroidota</taxon>
        <taxon>Sphingobacteriia</taxon>
        <taxon>Sphingobacteriales</taxon>
        <taxon>Sphingobacteriaceae</taxon>
        <taxon>Pedobacter</taxon>
    </lineage>
</organism>
<dbReference type="RefSeq" id="WP_109929745.1">
    <property type="nucleotide sequence ID" value="NZ_QGNY01000003.1"/>
</dbReference>
<protein>
    <submittedName>
        <fullName evidence="1">Uncharacterized protein</fullName>
    </submittedName>
</protein>
<accession>A0A317F0S0</accession>
<gene>
    <name evidence="1" type="ORF">DF947_11085</name>
</gene>
<name>A0A317F0S0_9SPHI</name>
<dbReference type="PROSITE" id="PS51257">
    <property type="entry name" value="PROKAR_LIPOPROTEIN"/>
    <property type="match status" value="1"/>
</dbReference>